<proteinExistence type="inferred from homology"/>
<evidence type="ECO:0000256" key="5">
    <source>
        <dbReference type="ARBA" id="ARBA00022694"/>
    </source>
</evidence>
<keyword evidence="4 6" id="KW-0949">S-adenosyl-L-methionine</keyword>
<keyword evidence="1 6" id="KW-0963">Cytoplasm</keyword>
<evidence type="ECO:0000259" key="7">
    <source>
        <dbReference type="Pfam" id="PF00588"/>
    </source>
</evidence>
<feature type="binding site" evidence="6">
    <location>
        <position position="105"/>
    </location>
    <ligand>
        <name>S-adenosyl-L-methionine</name>
        <dbReference type="ChEBI" id="CHEBI:59789"/>
    </ligand>
</feature>
<feature type="binding site" evidence="6">
    <location>
        <position position="135"/>
    </location>
    <ligand>
        <name>S-adenosyl-L-methionine</name>
        <dbReference type="ChEBI" id="CHEBI:59789"/>
    </ligand>
</feature>
<dbReference type="InterPro" id="IPR001537">
    <property type="entry name" value="SpoU_MeTrfase"/>
</dbReference>
<dbReference type="PANTHER" id="PTHR42971">
    <property type="entry name" value="TRNA (CYTIDINE(34)-2'-O)-METHYLTRANSFERASE"/>
    <property type="match status" value="1"/>
</dbReference>
<comment type="caution">
    <text evidence="6">Lacks conserved residue(s) required for the propagation of feature annotation.</text>
</comment>
<dbReference type="PIRSF" id="PIRSF029256">
    <property type="entry name" value="SpoU_TrmH_prd"/>
    <property type="match status" value="1"/>
</dbReference>
<comment type="catalytic activity">
    <reaction evidence="6">
        <text>5-carboxymethylaminomethyluridine(34) in tRNA(Leu) + S-adenosyl-L-methionine = 5-carboxymethylaminomethyl-2'-O-methyluridine(34) in tRNA(Leu) + S-adenosyl-L-homocysteine + H(+)</text>
        <dbReference type="Rhea" id="RHEA:43088"/>
        <dbReference type="Rhea" id="RHEA-COMP:10333"/>
        <dbReference type="Rhea" id="RHEA-COMP:10334"/>
        <dbReference type="ChEBI" id="CHEBI:15378"/>
        <dbReference type="ChEBI" id="CHEBI:57856"/>
        <dbReference type="ChEBI" id="CHEBI:59789"/>
        <dbReference type="ChEBI" id="CHEBI:74508"/>
        <dbReference type="ChEBI" id="CHEBI:74511"/>
        <dbReference type="EC" id="2.1.1.207"/>
    </reaction>
</comment>
<evidence type="ECO:0000313" key="9">
    <source>
        <dbReference type="Proteomes" id="UP000838748"/>
    </source>
</evidence>
<evidence type="ECO:0000256" key="6">
    <source>
        <dbReference type="HAMAP-Rule" id="MF_01885"/>
    </source>
</evidence>
<feature type="binding site" evidence="6">
    <location>
        <position position="127"/>
    </location>
    <ligand>
        <name>S-adenosyl-L-methionine</name>
        <dbReference type="ChEBI" id="CHEBI:59789"/>
    </ligand>
</feature>
<dbReference type="PANTHER" id="PTHR42971:SF1">
    <property type="entry name" value="TRNA (CYTIDINE(34)-2'-O)-METHYLTRANSFERASE"/>
    <property type="match status" value="1"/>
</dbReference>
<reference evidence="8" key="1">
    <citation type="submission" date="2021-11" db="EMBL/GenBank/DDBJ databases">
        <authorList>
            <person name="Rodrigo-Torres L."/>
            <person name="Arahal R. D."/>
            <person name="Lucena T."/>
        </authorList>
    </citation>
    <scope>NUCLEOTIDE SEQUENCE</scope>
    <source>
        <strain evidence="8">CECT 7928</strain>
    </source>
</reference>
<evidence type="ECO:0000256" key="2">
    <source>
        <dbReference type="ARBA" id="ARBA00022603"/>
    </source>
</evidence>
<keyword evidence="5 6" id="KW-0819">tRNA processing</keyword>
<dbReference type="NCBIfam" id="TIGR00185">
    <property type="entry name" value="tRNA_yibK_trmL"/>
    <property type="match status" value="1"/>
</dbReference>
<gene>
    <name evidence="6 8" type="primary">trmL</name>
    <name evidence="8" type="ORF">VMF7928_04212</name>
</gene>
<dbReference type="CDD" id="cd18094">
    <property type="entry name" value="SpoU-like_TrmL"/>
    <property type="match status" value="1"/>
</dbReference>
<dbReference type="InterPro" id="IPR029028">
    <property type="entry name" value="Alpha/beta_knot_MTases"/>
</dbReference>
<comment type="subunit">
    <text evidence="6">Homodimer.</text>
</comment>
<comment type="catalytic activity">
    <reaction evidence="6">
        <text>cytidine(34) in tRNA + S-adenosyl-L-methionine = 2'-O-methylcytidine(34) in tRNA + S-adenosyl-L-homocysteine + H(+)</text>
        <dbReference type="Rhea" id="RHEA:43084"/>
        <dbReference type="Rhea" id="RHEA-COMP:10331"/>
        <dbReference type="Rhea" id="RHEA-COMP:10332"/>
        <dbReference type="ChEBI" id="CHEBI:15378"/>
        <dbReference type="ChEBI" id="CHEBI:57856"/>
        <dbReference type="ChEBI" id="CHEBI:59789"/>
        <dbReference type="ChEBI" id="CHEBI:74495"/>
        <dbReference type="ChEBI" id="CHEBI:82748"/>
        <dbReference type="EC" id="2.1.1.207"/>
    </reaction>
</comment>
<comment type="subcellular location">
    <subcellularLocation>
        <location evidence="6">Cytoplasm</location>
    </subcellularLocation>
</comment>
<dbReference type="HAMAP" id="MF_01885">
    <property type="entry name" value="tRNA_methyltr_TrmL"/>
    <property type="match status" value="1"/>
</dbReference>
<dbReference type="EC" id="2.1.1.207" evidence="6"/>
<keyword evidence="3 6" id="KW-0808">Transferase</keyword>
<accession>A0ABM9A8T9</accession>
<evidence type="ECO:0000256" key="4">
    <source>
        <dbReference type="ARBA" id="ARBA00022691"/>
    </source>
</evidence>
<keyword evidence="2 6" id="KW-0489">Methyltransferase</keyword>
<keyword evidence="9" id="KW-1185">Reference proteome</keyword>
<comment type="similarity">
    <text evidence="6">Belongs to the class IV-like SAM-binding methyltransferase superfamily. RNA methyltransferase TrmH family. TrmL subfamily.</text>
</comment>
<dbReference type="RefSeq" id="WP_237363690.1">
    <property type="nucleotide sequence ID" value="NZ_CAKLDM010000003.1"/>
</dbReference>
<evidence type="ECO:0000313" key="8">
    <source>
        <dbReference type="EMBL" id="CAH0542801.1"/>
    </source>
</evidence>
<dbReference type="InterPro" id="IPR016914">
    <property type="entry name" value="TrmL"/>
</dbReference>
<feature type="domain" description="tRNA/rRNA methyltransferase SpoU type" evidence="7">
    <location>
        <begin position="3"/>
        <end position="146"/>
    </location>
</feature>
<dbReference type="EMBL" id="CAKLDM010000003">
    <property type="protein sequence ID" value="CAH0542801.1"/>
    <property type="molecule type" value="Genomic_DNA"/>
</dbReference>
<dbReference type="InterPro" id="IPR029026">
    <property type="entry name" value="tRNA_m1G_MTases_N"/>
</dbReference>
<dbReference type="GO" id="GO:0032259">
    <property type="term" value="P:methylation"/>
    <property type="evidence" value="ECO:0007669"/>
    <property type="project" value="UniProtKB-KW"/>
</dbReference>
<evidence type="ECO:0000256" key="3">
    <source>
        <dbReference type="ARBA" id="ARBA00022679"/>
    </source>
</evidence>
<name>A0ABM9A8T9_9VIBR</name>
<dbReference type="SUPFAM" id="SSF75217">
    <property type="entry name" value="alpha/beta knot"/>
    <property type="match status" value="1"/>
</dbReference>
<dbReference type="Gene3D" id="3.40.1280.10">
    <property type="match status" value="1"/>
</dbReference>
<dbReference type="GO" id="GO:0008168">
    <property type="term" value="F:methyltransferase activity"/>
    <property type="evidence" value="ECO:0007669"/>
    <property type="project" value="UniProtKB-KW"/>
</dbReference>
<dbReference type="Pfam" id="PF00588">
    <property type="entry name" value="SpoU_methylase"/>
    <property type="match status" value="1"/>
</dbReference>
<comment type="function">
    <text evidence="6">Methylates the ribose at the nucleotide 34 wobble position in the two leucyl isoacceptors tRNA(Leu)(CmAA) and tRNA(Leu)(cmnm5UmAA). Catalyzes the methyl transfer from S-adenosyl-L-methionine to the 2'-OH of the wobble nucleotide.</text>
</comment>
<sequence>MFDIALYEPEIAPNTGNIIRLCANCGARLHLIEPLGFDLEEKKLRRAGLDYHDLANVKRHKDFDAFIQYLQQEKTEGYRIFACTTKATGHHVDASYQNGDVLLFGPETRGLPAEIIEGLPLEQRIRIPMMPEARSLNLSNAVAIIAFEAWRQMGFEGAQ</sequence>
<evidence type="ECO:0000256" key="1">
    <source>
        <dbReference type="ARBA" id="ARBA00022490"/>
    </source>
</evidence>
<organism evidence="8 9">
    <name type="scientific">Vibrio marisflavi CECT 7928</name>
    <dbReference type="NCBI Taxonomy" id="634439"/>
    <lineage>
        <taxon>Bacteria</taxon>
        <taxon>Pseudomonadati</taxon>
        <taxon>Pseudomonadota</taxon>
        <taxon>Gammaproteobacteria</taxon>
        <taxon>Vibrionales</taxon>
        <taxon>Vibrionaceae</taxon>
        <taxon>Vibrio</taxon>
    </lineage>
</organism>
<dbReference type="Proteomes" id="UP000838748">
    <property type="component" value="Unassembled WGS sequence"/>
</dbReference>
<comment type="caution">
    <text evidence="8">The sequence shown here is derived from an EMBL/GenBank/DDBJ whole genome shotgun (WGS) entry which is preliminary data.</text>
</comment>
<protein>
    <recommendedName>
        <fullName evidence="6">tRNA (cytidine(34)-2'-O)-methyltransferase</fullName>
        <ecNumber evidence="6">2.1.1.207</ecNumber>
    </recommendedName>
    <alternativeName>
        <fullName evidence="6">tRNA (cytidine/uridine-2'-O-)-methyltransferase TrmL</fullName>
    </alternativeName>
</protein>